<organism evidence="1">
    <name type="scientific">Siphoviridae sp. ctfW121</name>
    <dbReference type="NCBI Taxonomy" id="2826413"/>
    <lineage>
        <taxon>Viruses</taxon>
        <taxon>Duplodnaviria</taxon>
        <taxon>Heunggongvirae</taxon>
        <taxon>Uroviricota</taxon>
        <taxon>Caudoviricetes</taxon>
    </lineage>
</organism>
<dbReference type="InterPro" id="IPR008577">
    <property type="entry name" value="DUF859"/>
</dbReference>
<proteinExistence type="predicted"/>
<dbReference type="EMBL" id="BK015096">
    <property type="protein sequence ID" value="DAD90860.1"/>
    <property type="molecule type" value="Genomic_DNA"/>
</dbReference>
<accession>A0A8S5N8S0</accession>
<sequence>MATSGTFKTSVYDGACLQFDWSLKSQSTVNNQSVISWTLKGAGIKSGYWYMAGPFKCTVNGTVVYQSNTRIKLYTGTVVASGELAIGHDTNGAKSFSAYAECAIYVTNVNCKGSGSWSLPDIGRASQPSLNTWPNNSPDFNIGDTIVVHMNRKSTVFTHTVVLKLGSYSYTIGTGVTDNITLDTDRIASSLYAQMPNSNAMTGEIAVTTYSGSTVIGTSSCTIIAHVVNCNPTFDVSYEDSNSETVAITGNSQYIIRNNSTLQISVSNARALNSATLKTLTAVVNGNAYTGTLNGSTGTINVGVVNVSYDTEVTVKIVDSRGNVGQKKITVLVYDWSLPSAIIKLNRKSNYYSESVLNVNANYASIGGKNTVTIRYRTKKVSDSSYGSYATIQNSTDTNFTADNEYEWNVQVEVSDLIGKTTYNLILSKGIPITYTDIKKYSFGVNCFPKHDNSLEVNGVCISGQVLYNSASGTAGTVTLSDSAENYTYLEIFYRSSGDNACGSVKVFSPNGKLVHLGTIHYIADYDYAKFALVNVSGSMITFSQNYQIILKNNGSEYSAENAIYITRVVGY</sequence>
<reference evidence="1" key="1">
    <citation type="journal article" date="2021" name="Proc. Natl. Acad. Sci. U.S.A.">
        <title>A Catalog of Tens of Thousands of Viruses from Human Metagenomes Reveals Hidden Associations with Chronic Diseases.</title>
        <authorList>
            <person name="Tisza M.J."/>
            <person name="Buck C.B."/>
        </authorList>
    </citation>
    <scope>NUCLEOTIDE SEQUENCE</scope>
    <source>
        <strain evidence="1">CtfW121</strain>
    </source>
</reference>
<protein>
    <submittedName>
        <fullName evidence="1">Uncharacterized protein</fullName>
    </submittedName>
</protein>
<evidence type="ECO:0000313" key="1">
    <source>
        <dbReference type="EMBL" id="DAD90860.1"/>
    </source>
</evidence>
<dbReference type="Pfam" id="PF05895">
    <property type="entry name" value="DUF859"/>
    <property type="match status" value="1"/>
</dbReference>
<name>A0A8S5N8S0_9CAUD</name>